<dbReference type="GO" id="GO:0000014">
    <property type="term" value="F:single-stranded DNA endodeoxyribonuclease activity"/>
    <property type="evidence" value="ECO:0007669"/>
    <property type="project" value="TreeGrafter"/>
</dbReference>
<evidence type="ECO:0000256" key="2">
    <source>
        <dbReference type="ARBA" id="ARBA00010052"/>
    </source>
</evidence>
<keyword evidence="7" id="KW-0460">Magnesium</keyword>
<evidence type="ECO:0000256" key="1">
    <source>
        <dbReference type="ARBA" id="ARBA00001946"/>
    </source>
</evidence>
<dbReference type="EC" id="3.1.30.-" evidence="10"/>
<keyword evidence="3 10" id="KW-0540">Nuclease</keyword>
<feature type="active site" description="Proton acceptor" evidence="8">
    <location>
        <position position="158"/>
    </location>
</feature>
<feature type="domain" description="ENPP1-3/EXOG-like endonuclease/phosphodiesterase" evidence="12">
    <location>
        <begin position="94"/>
        <end position="284"/>
    </location>
</feature>
<dbReference type="GO" id="GO:0004521">
    <property type="term" value="F:RNA endonuclease activity"/>
    <property type="evidence" value="ECO:0007669"/>
    <property type="project" value="TreeGrafter"/>
</dbReference>
<keyword evidence="4 9" id="KW-0479">Metal-binding</keyword>
<dbReference type="SUPFAM" id="SSF54060">
    <property type="entry name" value="His-Me finger endonucleases"/>
    <property type="match status" value="1"/>
</dbReference>
<dbReference type="RefSeq" id="WP_198746170.1">
    <property type="nucleotide sequence ID" value="NZ_JAEHTE010000001.1"/>
</dbReference>
<evidence type="ECO:0000256" key="6">
    <source>
        <dbReference type="ARBA" id="ARBA00022801"/>
    </source>
</evidence>
<dbReference type="EMBL" id="JAEHTE010000001">
    <property type="protein sequence ID" value="MBI6882556.1"/>
    <property type="molecule type" value="Genomic_DNA"/>
</dbReference>
<dbReference type="InterPro" id="IPR018524">
    <property type="entry name" value="DNA/RNA_endonuclease_AS"/>
</dbReference>
<sequence>MKIKRITIGLAMSIAMCATAPALAKGSSILDIIPFPAAQQDHRQHSLGQSEALSLYSKAQQQNSFADCADKFPASQPIPLSAVAPVKKPMALCSDNFAVLYSQQSKTPLVVVERLNATVLRDARGEERTNIFYADPRIPKGARAELSDYRGSNLDRGHQSPAADAPDQNAMAQSFALSNMIPQDPTNNRKIWSKVEKDVRKYAQRVNGNVYVFTGPLFDEGFRTIGENKVWVPTRIFKLVYDESSKRAWAYVLVNGNTSIQRPMDYQTFVEQTGMRLLGDLPVSGGVGRS</sequence>
<evidence type="ECO:0000256" key="5">
    <source>
        <dbReference type="ARBA" id="ARBA00022759"/>
    </source>
</evidence>
<accession>A0A8I1EBE5</accession>
<dbReference type="CDD" id="cd00091">
    <property type="entry name" value="NUC"/>
    <property type="match status" value="1"/>
</dbReference>
<evidence type="ECO:0000256" key="3">
    <source>
        <dbReference type="ARBA" id="ARBA00022722"/>
    </source>
</evidence>
<proteinExistence type="inferred from homology"/>
<gene>
    <name evidence="14" type="ORF">JEU22_01410</name>
</gene>
<dbReference type="Pfam" id="PF01223">
    <property type="entry name" value="Endonuclease_NS"/>
    <property type="match status" value="1"/>
</dbReference>
<dbReference type="InterPro" id="IPR040255">
    <property type="entry name" value="Non-specific_endonuclease"/>
</dbReference>
<dbReference type="InterPro" id="IPR044929">
    <property type="entry name" value="DNA/RNA_non-sp_Endonuclease_sf"/>
</dbReference>
<dbReference type="InterPro" id="IPR020821">
    <property type="entry name" value="ENPP1-3/EXOG-like_nuc-like"/>
</dbReference>
<dbReference type="PROSITE" id="PS01070">
    <property type="entry name" value="NUCLEASE_NON_SPEC"/>
    <property type="match status" value="1"/>
</dbReference>
<keyword evidence="11" id="KW-0732">Signal</keyword>
<organism evidence="14 15">
    <name type="scientific">Pseudomonas putida</name>
    <name type="common">Arthrobacter siderocapsulatus</name>
    <dbReference type="NCBI Taxonomy" id="303"/>
    <lineage>
        <taxon>Bacteria</taxon>
        <taxon>Pseudomonadati</taxon>
        <taxon>Pseudomonadota</taxon>
        <taxon>Gammaproteobacteria</taxon>
        <taxon>Pseudomonadales</taxon>
        <taxon>Pseudomonadaceae</taxon>
        <taxon>Pseudomonas</taxon>
    </lineage>
</organism>
<comment type="cofactor">
    <cofactor evidence="1 10">
        <name>Mg(2+)</name>
        <dbReference type="ChEBI" id="CHEBI:18420"/>
    </cofactor>
</comment>
<dbReference type="Proteomes" id="UP000637061">
    <property type="component" value="Unassembled WGS sequence"/>
</dbReference>
<evidence type="ECO:0000256" key="7">
    <source>
        <dbReference type="ARBA" id="ARBA00022842"/>
    </source>
</evidence>
<name>A0A8I1EBE5_PSEPU</name>
<evidence type="ECO:0000259" key="13">
    <source>
        <dbReference type="SMART" id="SM00892"/>
    </source>
</evidence>
<evidence type="ECO:0000259" key="12">
    <source>
        <dbReference type="SMART" id="SM00477"/>
    </source>
</evidence>
<feature type="signal peptide" evidence="11">
    <location>
        <begin position="1"/>
        <end position="24"/>
    </location>
</feature>
<dbReference type="Gene3D" id="3.40.570.10">
    <property type="entry name" value="Extracellular Endonuclease, subunit A"/>
    <property type="match status" value="1"/>
</dbReference>
<dbReference type="InterPro" id="IPR044925">
    <property type="entry name" value="His-Me_finger_sf"/>
</dbReference>
<dbReference type="SMART" id="SM00477">
    <property type="entry name" value="NUC"/>
    <property type="match status" value="1"/>
</dbReference>
<evidence type="ECO:0000256" key="11">
    <source>
        <dbReference type="SAM" id="SignalP"/>
    </source>
</evidence>
<dbReference type="GO" id="GO:0003676">
    <property type="term" value="F:nucleic acid binding"/>
    <property type="evidence" value="ECO:0007669"/>
    <property type="project" value="InterPro"/>
</dbReference>
<dbReference type="PANTHER" id="PTHR13966">
    <property type="entry name" value="ENDONUCLEASE RELATED"/>
    <property type="match status" value="1"/>
</dbReference>
<evidence type="ECO:0000256" key="8">
    <source>
        <dbReference type="PIRSR" id="PIRSR640255-1"/>
    </source>
</evidence>
<dbReference type="SMART" id="SM00892">
    <property type="entry name" value="Endonuclease_NS"/>
    <property type="match status" value="1"/>
</dbReference>
<evidence type="ECO:0000256" key="4">
    <source>
        <dbReference type="ARBA" id="ARBA00022723"/>
    </source>
</evidence>
<dbReference type="PANTHER" id="PTHR13966:SF5">
    <property type="entry name" value="ENDONUCLEASE G, MITOCHONDRIAL"/>
    <property type="match status" value="1"/>
</dbReference>
<comment type="similarity">
    <text evidence="2 10">Belongs to the DNA/RNA non-specific endonuclease family.</text>
</comment>
<dbReference type="GO" id="GO:0046872">
    <property type="term" value="F:metal ion binding"/>
    <property type="evidence" value="ECO:0007669"/>
    <property type="project" value="UniProtKB-KW"/>
</dbReference>
<keyword evidence="5 10" id="KW-0255">Endonuclease</keyword>
<keyword evidence="6 10" id="KW-0378">Hydrolase</keyword>
<evidence type="ECO:0000313" key="14">
    <source>
        <dbReference type="EMBL" id="MBI6882556.1"/>
    </source>
</evidence>
<feature type="chain" id="PRO_5034104521" description="Endonuclease" evidence="11">
    <location>
        <begin position="25"/>
        <end position="290"/>
    </location>
</feature>
<feature type="binding site" evidence="9">
    <location>
        <position position="188"/>
    </location>
    <ligand>
        <name>Mg(2+)</name>
        <dbReference type="ChEBI" id="CHEBI:18420"/>
        <note>catalytic</note>
    </ligand>
</feature>
<evidence type="ECO:0000256" key="10">
    <source>
        <dbReference type="RuleBase" id="RU366055"/>
    </source>
</evidence>
<evidence type="ECO:0000313" key="15">
    <source>
        <dbReference type="Proteomes" id="UP000637061"/>
    </source>
</evidence>
<protein>
    <recommendedName>
        <fullName evidence="10">Endonuclease</fullName>
        <ecNumber evidence="10">3.1.30.-</ecNumber>
    </recommendedName>
</protein>
<dbReference type="AlphaFoldDB" id="A0A8I1EBE5"/>
<reference evidence="14" key="1">
    <citation type="submission" date="2020-12" db="EMBL/GenBank/DDBJ databases">
        <title>Enhanced detection system for hospital associated transmission using whole genome sequencing surveillance.</title>
        <authorList>
            <person name="Harrison L.H."/>
            <person name="Van Tyne D."/>
            <person name="Marsh J.W."/>
            <person name="Griffith M.P."/>
            <person name="Snyder D.J."/>
            <person name="Cooper V.S."/>
            <person name="Mustapha M."/>
        </authorList>
    </citation>
    <scope>NUCLEOTIDE SEQUENCE</scope>
    <source>
        <strain evidence="14">PSB00042</strain>
    </source>
</reference>
<feature type="domain" description="DNA/RNA non-specific endonuclease/pyrophosphatase/phosphodiesterase" evidence="13">
    <location>
        <begin position="93"/>
        <end position="284"/>
    </location>
</feature>
<evidence type="ECO:0000256" key="9">
    <source>
        <dbReference type="PIRSR" id="PIRSR640255-2"/>
    </source>
</evidence>
<comment type="caution">
    <text evidence="14">The sequence shown here is derived from an EMBL/GenBank/DDBJ whole genome shotgun (WGS) entry which is preliminary data.</text>
</comment>
<dbReference type="InterPro" id="IPR001604">
    <property type="entry name" value="Endo_G_ENPP1-like_dom"/>
</dbReference>